<keyword evidence="2" id="KW-0413">Isomerase</keyword>
<dbReference type="STRING" id="1190417.SAMN05660690_2290"/>
<dbReference type="AlphaFoldDB" id="A0A1G6NXR4"/>
<sequence>MTLTRPDTRVADVLDIQRATHLYARGLDRFDPQEAVSAFTDDAVWDATPVGLERFEGRAAILGFFERDAAAIADQFHVITNHVVDLADDGETATGTNYVFSEGHTKSGAAFKAIALNEDTYRRTPQGWRIAGRRISALTPPELEGFDA</sequence>
<organism evidence="2 3">
    <name type="scientific">Geodermatophilus telluris</name>
    <dbReference type="NCBI Taxonomy" id="1190417"/>
    <lineage>
        <taxon>Bacteria</taxon>
        <taxon>Bacillati</taxon>
        <taxon>Actinomycetota</taxon>
        <taxon>Actinomycetes</taxon>
        <taxon>Geodermatophilales</taxon>
        <taxon>Geodermatophilaceae</taxon>
        <taxon>Geodermatophilus</taxon>
    </lineage>
</organism>
<gene>
    <name evidence="2" type="ORF">SAMN05660690_2290</name>
</gene>
<dbReference type="OrthoDB" id="1492465at2"/>
<dbReference type="InterPro" id="IPR037401">
    <property type="entry name" value="SnoaL-like"/>
</dbReference>
<proteinExistence type="predicted"/>
<dbReference type="Pfam" id="PF13577">
    <property type="entry name" value="SnoaL_4"/>
    <property type="match status" value="1"/>
</dbReference>
<name>A0A1G6NXR4_9ACTN</name>
<accession>A0A1G6NXR4</accession>
<dbReference type="CDD" id="cd00531">
    <property type="entry name" value="NTF2_like"/>
    <property type="match status" value="1"/>
</dbReference>
<feature type="domain" description="SnoaL-like" evidence="1">
    <location>
        <begin position="9"/>
        <end position="134"/>
    </location>
</feature>
<evidence type="ECO:0000259" key="1">
    <source>
        <dbReference type="Pfam" id="PF13577"/>
    </source>
</evidence>
<dbReference type="RefSeq" id="WP_091365990.1">
    <property type="nucleotide sequence ID" value="NZ_FMZF01000003.1"/>
</dbReference>
<dbReference type="Gene3D" id="3.10.450.50">
    <property type="match status" value="1"/>
</dbReference>
<evidence type="ECO:0000313" key="2">
    <source>
        <dbReference type="EMBL" id="SDC72538.1"/>
    </source>
</evidence>
<evidence type="ECO:0000313" key="3">
    <source>
        <dbReference type="Proteomes" id="UP000199416"/>
    </source>
</evidence>
<dbReference type="Proteomes" id="UP000199416">
    <property type="component" value="Unassembled WGS sequence"/>
</dbReference>
<reference evidence="3" key="1">
    <citation type="submission" date="2016-10" db="EMBL/GenBank/DDBJ databases">
        <authorList>
            <person name="Varghese N."/>
            <person name="Submissions S."/>
        </authorList>
    </citation>
    <scope>NUCLEOTIDE SEQUENCE [LARGE SCALE GENOMIC DNA]</scope>
    <source>
        <strain evidence="3">DSM 45421</strain>
    </source>
</reference>
<dbReference type="GO" id="GO:0016853">
    <property type="term" value="F:isomerase activity"/>
    <property type="evidence" value="ECO:0007669"/>
    <property type="project" value="UniProtKB-KW"/>
</dbReference>
<protein>
    <submittedName>
        <fullName evidence="2">Ketosteroid isomerase homolog</fullName>
    </submittedName>
</protein>
<dbReference type="EMBL" id="FMZF01000003">
    <property type="protein sequence ID" value="SDC72538.1"/>
    <property type="molecule type" value="Genomic_DNA"/>
</dbReference>
<keyword evidence="3" id="KW-1185">Reference proteome</keyword>
<dbReference type="InterPro" id="IPR032710">
    <property type="entry name" value="NTF2-like_dom_sf"/>
</dbReference>
<dbReference type="SUPFAM" id="SSF54427">
    <property type="entry name" value="NTF2-like"/>
    <property type="match status" value="1"/>
</dbReference>